<organism evidence="2 3">
    <name type="scientific">Acanthamoeba polyphaga mimivirus Kroon</name>
    <dbReference type="NCBI Taxonomy" id="3069720"/>
    <lineage>
        <taxon>Viruses</taxon>
        <taxon>Varidnaviria</taxon>
        <taxon>Bamfordvirae</taxon>
        <taxon>Nucleocytoviricota</taxon>
        <taxon>Megaviricetes</taxon>
        <taxon>Imitervirales</taxon>
        <taxon>Mimiviridae</taxon>
        <taxon>Megamimivirinae</taxon>
        <taxon>Mimivirus</taxon>
        <taxon>Mimivirus lagoaense</taxon>
    </lineage>
</organism>
<dbReference type="EMBL" id="KM982402">
    <property type="protein sequence ID" value="AKI80316.1"/>
    <property type="molecule type" value="Genomic_DNA"/>
</dbReference>
<sequence length="103" mass="11613">MSNSCSTSSYPIRRKTPTRSGSNVNRNYVPSTYRPSICQCNQSNQSNQYNRSCHQSLPWYNKSSKPSFLDYKVNGSHSARKTCPSIPAKYHSPYTQCSGKSCC</sequence>
<keyword evidence="3" id="KW-1185">Reference proteome</keyword>
<name>A0A0G2YB54_9VIRU</name>
<reference evidence="2 3" key="1">
    <citation type="submission" date="2014-10" db="EMBL/GenBank/DDBJ databases">
        <title>Pan-genome analysis of Brazilian lineage A amoebal mimiviruses.</title>
        <authorList>
            <person name="Assis F.L."/>
            <person name="Abrahao J.S."/>
            <person name="Kroon E.G."/>
            <person name="Dornas F.P."/>
            <person name="Andrade K.R."/>
            <person name="Borato P.V.M."/>
            <person name="Pilotto M.R."/>
            <person name="Benamar S."/>
            <person name="LaScola B."/>
            <person name="Colson P."/>
        </authorList>
    </citation>
    <scope>NUCLEOTIDE SEQUENCE [LARGE SCALE GENOMIC DNA]</scope>
    <source>
        <strain evidence="2 3">Kroon</strain>
    </source>
</reference>
<protein>
    <submittedName>
        <fullName evidence="2">Uncharacterized protein</fullName>
    </submittedName>
</protein>
<evidence type="ECO:0000256" key="1">
    <source>
        <dbReference type="SAM" id="MobiDB-lite"/>
    </source>
</evidence>
<evidence type="ECO:0000313" key="3">
    <source>
        <dbReference type="Proteomes" id="UP000240461"/>
    </source>
</evidence>
<feature type="compositionally biased region" description="Polar residues" evidence="1">
    <location>
        <begin position="18"/>
        <end position="28"/>
    </location>
</feature>
<feature type="region of interest" description="Disordered" evidence="1">
    <location>
        <begin position="1"/>
        <end position="28"/>
    </location>
</feature>
<dbReference type="KEGG" id="vg:80514114"/>
<dbReference type="Proteomes" id="UP000240461">
    <property type="component" value="Segment"/>
</dbReference>
<proteinExistence type="predicted"/>
<accession>A0A0G2YB54</accession>
<feature type="compositionally biased region" description="Polar residues" evidence="1">
    <location>
        <begin position="1"/>
        <end position="10"/>
    </location>
</feature>
<evidence type="ECO:0000313" key="2">
    <source>
        <dbReference type="EMBL" id="AKI80316.1"/>
    </source>
</evidence>